<evidence type="ECO:0000256" key="2">
    <source>
        <dbReference type="ARBA" id="ARBA00004173"/>
    </source>
</evidence>
<feature type="binding site" evidence="21">
    <location>
        <begin position="161"/>
        <end position="170"/>
    </location>
    <ligand>
        <name>FAD</name>
        <dbReference type="ChEBI" id="CHEBI:57692"/>
    </ligand>
</feature>
<evidence type="ECO:0000256" key="11">
    <source>
        <dbReference type="ARBA" id="ARBA00023002"/>
    </source>
</evidence>
<dbReference type="EC" id="1.3.8.1" evidence="6"/>
<dbReference type="PANTHER" id="PTHR43884">
    <property type="entry name" value="ACYL-COA DEHYDROGENASE"/>
    <property type="match status" value="1"/>
</dbReference>
<dbReference type="InterPro" id="IPR036250">
    <property type="entry name" value="AcylCo_DH-like_C"/>
</dbReference>
<dbReference type="GO" id="GO:0008470">
    <property type="term" value="F:3-methylbutanoyl-CoA dehydrogenase activity"/>
    <property type="evidence" value="ECO:0007669"/>
    <property type="project" value="UniProtKB-EC"/>
</dbReference>
<dbReference type="AlphaFoldDB" id="A0A8S1FBH0"/>
<evidence type="ECO:0000256" key="5">
    <source>
        <dbReference type="ARBA" id="ARBA00012044"/>
    </source>
</evidence>
<dbReference type="OrthoDB" id="9988775at2759"/>
<evidence type="ECO:0000256" key="13">
    <source>
        <dbReference type="ARBA" id="ARBA00031895"/>
    </source>
</evidence>
<evidence type="ECO:0000256" key="7">
    <source>
        <dbReference type="ARBA" id="ARBA00018258"/>
    </source>
</evidence>
<dbReference type="Gene3D" id="2.40.110.10">
    <property type="entry name" value="Butyryl-CoA Dehydrogenase, subunit A, domain 2"/>
    <property type="match status" value="1"/>
</dbReference>
<evidence type="ECO:0000256" key="22">
    <source>
        <dbReference type="RuleBase" id="RU362125"/>
    </source>
</evidence>
<dbReference type="Pfam" id="PF00441">
    <property type="entry name" value="Acyl-CoA_dh_1"/>
    <property type="match status" value="1"/>
</dbReference>
<feature type="binding site" evidence="20">
    <location>
        <position position="170"/>
    </location>
    <ligand>
        <name>substrate</name>
    </ligand>
</feature>
<comment type="caution">
    <text evidence="26">The sequence shown here is derived from an EMBL/GenBank/DDBJ whole genome shotgun (WGS) entry which is preliminary data.</text>
</comment>
<accession>A0A8S1FBH0</accession>
<feature type="binding site" evidence="21">
    <location>
        <begin position="174"/>
        <end position="176"/>
    </location>
    <ligand>
        <name>FAD</name>
        <dbReference type="ChEBI" id="CHEBI:57692"/>
    </ligand>
</feature>
<comment type="catalytic activity">
    <reaction evidence="16">
        <text>pentanoyl-CoA + oxidized [electron-transfer flavoprotein] + H(+) = (2E)-pentenoyl-CoA + reduced [electron-transfer flavoprotein]</text>
        <dbReference type="Rhea" id="RHEA:43456"/>
        <dbReference type="Rhea" id="RHEA-COMP:10685"/>
        <dbReference type="Rhea" id="RHEA-COMP:10686"/>
        <dbReference type="ChEBI" id="CHEBI:15378"/>
        <dbReference type="ChEBI" id="CHEBI:57389"/>
        <dbReference type="ChEBI" id="CHEBI:57692"/>
        <dbReference type="ChEBI" id="CHEBI:58307"/>
        <dbReference type="ChEBI" id="CHEBI:86160"/>
    </reaction>
</comment>
<feature type="binding site" evidence="20">
    <location>
        <begin position="381"/>
        <end position="382"/>
    </location>
    <ligand>
        <name>substrate</name>
    </ligand>
</feature>
<evidence type="ECO:0000256" key="9">
    <source>
        <dbReference type="ARBA" id="ARBA00022827"/>
    </source>
</evidence>
<dbReference type="InterPro" id="IPR037069">
    <property type="entry name" value="AcylCoA_DH/ox_N_sf"/>
</dbReference>
<keyword evidence="27" id="KW-1185">Reference proteome</keyword>
<feature type="binding site" evidence="20">
    <location>
        <begin position="258"/>
        <end position="261"/>
    </location>
    <ligand>
        <name>substrate</name>
    </ligand>
</feature>
<comment type="catalytic activity">
    <reaction evidence="15">
        <text>butanoyl-CoA + oxidized [electron-transfer flavoprotein] + H(+) = (2E)-butenoyl-CoA + reduced [electron-transfer flavoprotein]</text>
        <dbReference type="Rhea" id="RHEA:24004"/>
        <dbReference type="Rhea" id="RHEA-COMP:10685"/>
        <dbReference type="Rhea" id="RHEA-COMP:10686"/>
        <dbReference type="ChEBI" id="CHEBI:15378"/>
        <dbReference type="ChEBI" id="CHEBI:57332"/>
        <dbReference type="ChEBI" id="CHEBI:57371"/>
        <dbReference type="ChEBI" id="CHEBI:57692"/>
        <dbReference type="ChEBI" id="CHEBI:58307"/>
        <dbReference type="EC" id="1.3.8.1"/>
    </reaction>
</comment>
<evidence type="ECO:0000313" key="27">
    <source>
        <dbReference type="Proteomes" id="UP000494206"/>
    </source>
</evidence>
<evidence type="ECO:0000256" key="6">
    <source>
        <dbReference type="ARBA" id="ARBA00012046"/>
    </source>
</evidence>
<dbReference type="InterPro" id="IPR009100">
    <property type="entry name" value="AcylCoA_DH/oxidase_NM_dom_sf"/>
</dbReference>
<comment type="cofactor">
    <cofactor evidence="1 21 22">
        <name>FAD</name>
        <dbReference type="ChEBI" id="CHEBI:57692"/>
    </cofactor>
</comment>
<comment type="similarity">
    <text evidence="4 22">Belongs to the acyl-CoA dehydrogenase family.</text>
</comment>
<comment type="function">
    <text evidence="14">Catalyzes the conversion of isovaleryl-CoA/3-methylbutanoyl-CoA to 3-methylbut-2-enoyl-CoA as an intermediate step in the leucine (Leu) catabolic pathway. To a lesser extent, is also able to catalyze the oxidation of other saturated short-chain acyl-CoA thioesters as pentanoyl-CoA, hexenoyl-CoA and butenoyl-CoA.</text>
</comment>
<feature type="binding site" evidence="21">
    <location>
        <begin position="383"/>
        <end position="385"/>
    </location>
    <ligand>
        <name>FAD</name>
        <dbReference type="ChEBI" id="CHEBI:57692"/>
    </ligand>
</feature>
<evidence type="ECO:0000259" key="24">
    <source>
        <dbReference type="Pfam" id="PF02770"/>
    </source>
</evidence>
<evidence type="ECO:0000256" key="19">
    <source>
        <dbReference type="PIRSR" id="PIRSR634183-1"/>
    </source>
</evidence>
<dbReference type="InterPro" id="IPR046373">
    <property type="entry name" value="Acyl-CoA_Oxase/DH_mid-dom_sf"/>
</dbReference>
<evidence type="ECO:0000259" key="23">
    <source>
        <dbReference type="Pfam" id="PF00441"/>
    </source>
</evidence>
<dbReference type="Gene3D" id="1.10.540.10">
    <property type="entry name" value="Acyl-CoA dehydrogenase/oxidase, N-terminal domain"/>
    <property type="match status" value="1"/>
</dbReference>
<evidence type="ECO:0000256" key="16">
    <source>
        <dbReference type="ARBA" id="ARBA00048345"/>
    </source>
</evidence>
<protein>
    <recommendedName>
        <fullName evidence="7">Isovaleryl-CoA dehydrogenase, mitochondrial</fullName>
        <ecNumber evidence="6">1.3.8.1</ecNumber>
        <ecNumber evidence="5">1.3.8.4</ecNumber>
    </recommendedName>
    <alternativeName>
        <fullName evidence="13">Butyryl-CoA dehydrogenase</fullName>
    </alternativeName>
</protein>
<keyword evidence="11 22" id="KW-0560">Oxidoreductase</keyword>
<dbReference type="SUPFAM" id="SSF56645">
    <property type="entry name" value="Acyl-CoA dehydrogenase NM domain-like"/>
    <property type="match status" value="1"/>
</dbReference>
<dbReference type="FunFam" id="1.20.140.10:FF:000003">
    <property type="entry name" value="isovaleryl-CoA dehydrogenase, mitochondrial"/>
    <property type="match status" value="1"/>
</dbReference>
<comment type="catalytic activity">
    <reaction evidence="17">
        <text>hexanoyl-CoA + oxidized [electron-transfer flavoprotein] + H(+) = (2E)-hexenoyl-CoA + reduced [electron-transfer flavoprotein]</text>
        <dbReference type="Rhea" id="RHEA:43464"/>
        <dbReference type="Rhea" id="RHEA-COMP:10685"/>
        <dbReference type="Rhea" id="RHEA-COMP:10686"/>
        <dbReference type="ChEBI" id="CHEBI:15378"/>
        <dbReference type="ChEBI" id="CHEBI:57692"/>
        <dbReference type="ChEBI" id="CHEBI:58307"/>
        <dbReference type="ChEBI" id="CHEBI:62077"/>
        <dbReference type="ChEBI" id="CHEBI:62620"/>
    </reaction>
</comment>
<evidence type="ECO:0000256" key="14">
    <source>
        <dbReference type="ARBA" id="ARBA00045583"/>
    </source>
</evidence>
<dbReference type="InterPro" id="IPR009075">
    <property type="entry name" value="AcylCo_DH/oxidase_C"/>
</dbReference>
<dbReference type="EC" id="1.3.8.4" evidence="5"/>
<dbReference type="EMBL" id="CADEPM010000009">
    <property type="protein sequence ID" value="CAB3409742.1"/>
    <property type="molecule type" value="Genomic_DNA"/>
</dbReference>
<evidence type="ECO:0000256" key="20">
    <source>
        <dbReference type="PIRSR" id="PIRSR634183-2"/>
    </source>
</evidence>
<evidence type="ECO:0000256" key="12">
    <source>
        <dbReference type="ARBA" id="ARBA00023128"/>
    </source>
</evidence>
<keyword evidence="9 21" id="KW-0274">FAD</keyword>
<dbReference type="CDD" id="cd01156">
    <property type="entry name" value="IVD"/>
    <property type="match status" value="1"/>
</dbReference>
<feature type="domain" description="Acyl-CoA dehydrogenase/oxidase N-terminal" evidence="25">
    <location>
        <begin position="43"/>
        <end position="156"/>
    </location>
</feature>
<evidence type="ECO:0000256" key="15">
    <source>
        <dbReference type="ARBA" id="ARBA00047736"/>
    </source>
</evidence>
<dbReference type="SUPFAM" id="SSF47203">
    <property type="entry name" value="Acyl-CoA dehydrogenase C-terminal domain-like"/>
    <property type="match status" value="1"/>
</dbReference>
<evidence type="ECO:0000256" key="21">
    <source>
        <dbReference type="PIRSR" id="PIRSR634183-3"/>
    </source>
</evidence>
<dbReference type="GO" id="GO:0005739">
    <property type="term" value="C:mitochondrion"/>
    <property type="evidence" value="ECO:0007669"/>
    <property type="project" value="UniProtKB-SubCell"/>
</dbReference>
<dbReference type="Proteomes" id="UP000494206">
    <property type="component" value="Unassembled WGS sequence"/>
</dbReference>
<name>A0A8S1FBH0_9PELO</name>
<keyword evidence="8 22" id="KW-0285">Flavoprotein</keyword>
<feature type="active site" description="Proton acceptor" evidence="19">
    <location>
        <position position="260"/>
    </location>
</feature>
<keyword evidence="10" id="KW-0809">Transit peptide</keyword>
<feature type="binding site" evidence="21">
    <location>
        <position position="286"/>
    </location>
    <ligand>
        <name>FAD</name>
        <dbReference type="ChEBI" id="CHEBI:57692"/>
    </ligand>
</feature>
<comment type="catalytic activity">
    <reaction evidence="18">
        <text>3-methylbutanoyl-CoA + oxidized [electron-transfer flavoprotein] + H(+) = 3-methylbut-2-enoyl-CoA + reduced [electron-transfer flavoprotein]</text>
        <dbReference type="Rhea" id="RHEA:12276"/>
        <dbReference type="Rhea" id="RHEA-COMP:10685"/>
        <dbReference type="Rhea" id="RHEA-COMP:10686"/>
        <dbReference type="ChEBI" id="CHEBI:15378"/>
        <dbReference type="ChEBI" id="CHEBI:57344"/>
        <dbReference type="ChEBI" id="CHEBI:57345"/>
        <dbReference type="ChEBI" id="CHEBI:57692"/>
        <dbReference type="ChEBI" id="CHEBI:58307"/>
        <dbReference type="EC" id="1.3.8.4"/>
    </reaction>
</comment>
<dbReference type="InterPro" id="IPR013786">
    <property type="entry name" value="AcylCoA_DH/ox_N"/>
</dbReference>
<dbReference type="InterPro" id="IPR006091">
    <property type="entry name" value="Acyl-CoA_Oxase/DH_mid-dom"/>
</dbReference>
<evidence type="ECO:0000256" key="18">
    <source>
        <dbReference type="ARBA" id="ARBA00052875"/>
    </source>
</evidence>
<organism evidence="26 27">
    <name type="scientific">Caenorhabditis bovis</name>
    <dbReference type="NCBI Taxonomy" id="2654633"/>
    <lineage>
        <taxon>Eukaryota</taxon>
        <taxon>Metazoa</taxon>
        <taxon>Ecdysozoa</taxon>
        <taxon>Nematoda</taxon>
        <taxon>Chromadorea</taxon>
        <taxon>Rhabditida</taxon>
        <taxon>Rhabditina</taxon>
        <taxon>Rhabditomorpha</taxon>
        <taxon>Rhabditoidea</taxon>
        <taxon>Rhabditidae</taxon>
        <taxon>Peloderinae</taxon>
        <taxon>Caenorhabditis</taxon>
    </lineage>
</organism>
<feature type="binding site" evidence="20">
    <location>
        <position position="251"/>
    </location>
    <ligand>
        <name>substrate</name>
    </ligand>
</feature>
<evidence type="ECO:0000256" key="8">
    <source>
        <dbReference type="ARBA" id="ARBA00022630"/>
    </source>
</evidence>
<dbReference type="Pfam" id="PF02770">
    <property type="entry name" value="Acyl-CoA_dh_M"/>
    <property type="match status" value="1"/>
</dbReference>
<feature type="domain" description="Acyl-CoA oxidase/dehydrogenase middle" evidence="24">
    <location>
        <begin position="174"/>
        <end position="235"/>
    </location>
</feature>
<feature type="binding site" evidence="21">
    <location>
        <position position="297"/>
    </location>
    <ligand>
        <name>FAD</name>
        <dbReference type="ChEBI" id="CHEBI:57692"/>
    </ligand>
</feature>
<dbReference type="GO" id="GO:0050660">
    <property type="term" value="F:flavin adenine dinucleotide binding"/>
    <property type="evidence" value="ECO:0007669"/>
    <property type="project" value="InterPro"/>
</dbReference>
<dbReference type="Gene3D" id="1.20.140.10">
    <property type="entry name" value="Butyryl-CoA Dehydrogenase, subunit A, domain 3"/>
    <property type="match status" value="1"/>
</dbReference>
<dbReference type="Pfam" id="PF02771">
    <property type="entry name" value="Acyl-CoA_dh_N"/>
    <property type="match status" value="1"/>
</dbReference>
<evidence type="ECO:0000256" key="3">
    <source>
        <dbReference type="ARBA" id="ARBA00004898"/>
    </source>
</evidence>
<feature type="domain" description="Acyl-CoA dehydrogenase/oxidase C-terminal" evidence="23">
    <location>
        <begin position="247"/>
        <end position="395"/>
    </location>
</feature>
<evidence type="ECO:0000313" key="26">
    <source>
        <dbReference type="EMBL" id="CAB3409742.1"/>
    </source>
</evidence>
<evidence type="ECO:0000256" key="1">
    <source>
        <dbReference type="ARBA" id="ARBA00001974"/>
    </source>
</evidence>
<gene>
    <name evidence="26" type="ORF">CBOVIS_LOCUS11357</name>
</gene>
<feature type="binding site" evidence="21">
    <location>
        <begin position="354"/>
        <end position="358"/>
    </location>
    <ligand>
        <name>FAD</name>
        <dbReference type="ChEBI" id="CHEBI:57692"/>
    </ligand>
</feature>
<dbReference type="PROSITE" id="PS00073">
    <property type="entry name" value="ACYL_COA_DH_2"/>
    <property type="match status" value="1"/>
</dbReference>
<dbReference type="FunFam" id="1.10.540.10:FF:000007">
    <property type="entry name" value="Isovaleryl-CoA dehydrogenase, mitochondrial"/>
    <property type="match status" value="1"/>
</dbReference>
<evidence type="ECO:0000256" key="17">
    <source>
        <dbReference type="ARBA" id="ARBA00048375"/>
    </source>
</evidence>
<dbReference type="InterPro" id="IPR034183">
    <property type="entry name" value="IVD"/>
</dbReference>
<comment type="pathway">
    <text evidence="3">Amino-acid degradation; L-leucine degradation; (S)-3-hydroxy-3-methylglutaryl-CoA from 3-isovaleryl-CoA: step 1/3.</text>
</comment>
<comment type="subcellular location">
    <subcellularLocation>
        <location evidence="2">Mitochondrion</location>
    </subcellularLocation>
</comment>
<evidence type="ECO:0000259" key="25">
    <source>
        <dbReference type="Pfam" id="PF02771"/>
    </source>
</evidence>
<sequence>MSLTSKLISSSKLALVRAVASSFKSVRQFSAYPIDDSFFGLNDEEIALRQSIRQFAEKELAPFADKIDKDNGWDQLRPFWKKLGDQGLLGITAPAEYGGSAMNYFSHVIAMEELSRAAGGIALSYGAHSNLCVNQIVRNGSEEQKKKYLPKLISGEHIGSLAMSEANAGSDVFWITNGPDADVYVVYAKTDPSKHQHGITCFIIERNTPGFSRSPKLDKLGMRGSNTCELVFDNCEVHESQVMGGVGKGVYVLMTGLDYERLVLSGGPLGLMQAACDVAFDYAHQRVAFGQKIGTYQLVQGKMADMYTTLNACRSYLYLAAKAADNGNASNKDCAGVILYVAEKCTQVCLDAIQILGGNGYINDYPTGRFLRDAKLYEIGAGTSEVRRLIIGRALNKEYSN</sequence>
<evidence type="ECO:0000256" key="4">
    <source>
        <dbReference type="ARBA" id="ARBA00009347"/>
    </source>
</evidence>
<reference evidence="26 27" key="1">
    <citation type="submission" date="2020-04" db="EMBL/GenBank/DDBJ databases">
        <authorList>
            <person name="Laetsch R D."/>
            <person name="Stevens L."/>
            <person name="Kumar S."/>
            <person name="Blaxter L. M."/>
        </authorList>
    </citation>
    <scope>NUCLEOTIDE SEQUENCE [LARGE SCALE GENOMIC DNA]</scope>
</reference>
<keyword evidence="12" id="KW-0496">Mitochondrion</keyword>
<proteinExistence type="inferred from homology"/>
<evidence type="ECO:0000256" key="10">
    <source>
        <dbReference type="ARBA" id="ARBA00022946"/>
    </source>
</evidence>
<dbReference type="GO" id="GO:0006552">
    <property type="term" value="P:L-leucine catabolic process"/>
    <property type="evidence" value="ECO:0007669"/>
    <property type="project" value="TreeGrafter"/>
</dbReference>
<dbReference type="PANTHER" id="PTHR43884:SF12">
    <property type="entry name" value="ISOVALERYL-COA DEHYDROGENASE, MITOCHONDRIAL-RELATED"/>
    <property type="match status" value="1"/>
</dbReference>
<dbReference type="InterPro" id="IPR006089">
    <property type="entry name" value="Acyl-CoA_DH_CS"/>
</dbReference>